<evidence type="ECO:0000313" key="1">
    <source>
        <dbReference type="EMBL" id="RYO52056.1"/>
    </source>
</evidence>
<reference evidence="2" key="1">
    <citation type="journal article" date="2019" name="bioRxiv">
        <title>Genomics, evolutionary history and diagnostics of the Alternaria alternata species group including apple and Asian pear pathotypes.</title>
        <authorList>
            <person name="Armitage A.D."/>
            <person name="Cockerton H.M."/>
            <person name="Sreenivasaprasad S."/>
            <person name="Woodhall J.W."/>
            <person name="Lane C.R."/>
            <person name="Harrison R.J."/>
            <person name="Clarkson J.P."/>
        </authorList>
    </citation>
    <scope>NUCLEOTIDE SEQUENCE [LARGE SCALE GENOMIC DNA]</scope>
    <source>
        <strain evidence="2">RGR 97.0016</strain>
    </source>
</reference>
<protein>
    <submittedName>
        <fullName evidence="1">Uncharacterized protein</fullName>
    </submittedName>
</protein>
<dbReference type="OrthoDB" id="2544694at2759"/>
<dbReference type="Pfam" id="PF11578">
    <property type="entry name" value="DUF3237"/>
    <property type="match status" value="1"/>
</dbReference>
<name>A0A4Q4R7V1_9PLEO</name>
<dbReference type="Gene3D" id="2.40.160.20">
    <property type="match status" value="1"/>
</dbReference>
<dbReference type="EMBL" id="PEJP01000045">
    <property type="protein sequence ID" value="RYO52056.1"/>
    <property type="molecule type" value="Genomic_DNA"/>
</dbReference>
<dbReference type="Proteomes" id="UP000293823">
    <property type="component" value="Unassembled WGS sequence"/>
</dbReference>
<dbReference type="AlphaFoldDB" id="A0A4Q4R7V1"/>
<organism evidence="1 2">
    <name type="scientific">Alternaria arborescens</name>
    <dbReference type="NCBI Taxonomy" id="156630"/>
    <lineage>
        <taxon>Eukaryota</taxon>
        <taxon>Fungi</taxon>
        <taxon>Dikarya</taxon>
        <taxon>Ascomycota</taxon>
        <taxon>Pezizomycotina</taxon>
        <taxon>Dothideomycetes</taxon>
        <taxon>Pleosporomycetidae</taxon>
        <taxon>Pleosporales</taxon>
        <taxon>Pleosporineae</taxon>
        <taxon>Pleosporaceae</taxon>
        <taxon>Alternaria</taxon>
        <taxon>Alternaria sect. Alternaria</taxon>
    </lineage>
</organism>
<keyword evidence="2" id="KW-1185">Reference proteome</keyword>
<gene>
    <name evidence="1" type="ORF">AA0113_g9624</name>
</gene>
<accession>A0A4Q4R7V1</accession>
<evidence type="ECO:0000313" key="2">
    <source>
        <dbReference type="Proteomes" id="UP000293823"/>
    </source>
</evidence>
<proteinExistence type="predicted"/>
<comment type="caution">
    <text evidence="1">The sequence shown here is derived from an EMBL/GenBank/DDBJ whole genome shotgun (WGS) entry which is preliminary data.</text>
</comment>
<sequence>MYADVVTGILTSEPSFEPSVKATAIRGGDWISTDPPNPNSNATVLRLHVDVLVKVDGNAEEDAYIRMRCTGAEIATPEVAAIVSGNRDASPVKFGDFQATSSWTFETASKNYWELQNAVFVGSTSLRVGEDEGTFVVGFKIAKVLSAETDVSTLVASERSVSFPESPLVNISSLNTADQDTYPADITITSDTDSERLVHTSATKDADWDKSVCRGRKLVVAMTRDASQGTRYIDPLFTQWDGDLEKEMVDRGWDNWQEHKGWCDFKDNGLSPALKALGIGYQHVDDKVDNQCWVANHSDGPGVLFNPDDPDDIDDSDDEMPAMDDQYYMDPNGQRKRCTGASYAMGINVPAGVLYFISRTGPLEAAKWLWERTLQSHELPNLRMSSVLAWSLSHKIMWSDDPLSNIRKIFSLYYQ</sequence>